<dbReference type="Proteomes" id="UP000195781">
    <property type="component" value="Unassembled WGS sequence"/>
</dbReference>
<protein>
    <submittedName>
        <fullName evidence="1">Uncharacterized protein</fullName>
    </submittedName>
</protein>
<evidence type="ECO:0000313" key="2">
    <source>
        <dbReference type="Proteomes" id="UP000195781"/>
    </source>
</evidence>
<gene>
    <name evidence="1" type="ORF">B5G02_00360</name>
</gene>
<keyword evidence="2" id="KW-1185">Reference proteome</keyword>
<sequence length="153" mass="15730">MKAFTRALAGITCGLAIVLGIFSLAWTFALEGTPLEDAIGVGLTNAALDASGVKGRMEDALRSSTGAIAEATGMSEDQVNAAIDQLDISSWSAMALPADATATGSFTTSYQGAEATVTTYADPSYITVDAYGQTITLSVPESAQQYVSLLGYL</sequence>
<name>A0A1Y3XXI9_9ACTN</name>
<dbReference type="AlphaFoldDB" id="A0A1Y3XXI9"/>
<dbReference type="OrthoDB" id="3176775at2"/>
<proteinExistence type="predicted"/>
<comment type="caution">
    <text evidence="1">The sequence shown here is derived from an EMBL/GenBank/DDBJ whole genome shotgun (WGS) entry which is preliminary data.</text>
</comment>
<dbReference type="RefSeq" id="WP_094334728.1">
    <property type="nucleotide sequence ID" value="NZ_NFIE01000001.1"/>
</dbReference>
<evidence type="ECO:0000313" key="1">
    <source>
        <dbReference type="EMBL" id="OUN89841.1"/>
    </source>
</evidence>
<dbReference type="EMBL" id="NFIE01000001">
    <property type="protein sequence ID" value="OUN89841.1"/>
    <property type="molecule type" value="Genomic_DNA"/>
</dbReference>
<accession>A0A1Y3XXI9</accession>
<reference evidence="2" key="1">
    <citation type="submission" date="2017-04" db="EMBL/GenBank/DDBJ databases">
        <title>Function of individual gut microbiota members based on whole genome sequencing of pure cultures obtained from chicken caecum.</title>
        <authorList>
            <person name="Medvecky M."/>
            <person name="Cejkova D."/>
            <person name="Polansky O."/>
            <person name="Karasova D."/>
            <person name="Kubasova T."/>
            <person name="Cizek A."/>
            <person name="Rychlik I."/>
        </authorList>
    </citation>
    <scope>NUCLEOTIDE SEQUENCE [LARGE SCALE GENOMIC DNA]</scope>
    <source>
        <strain evidence="2">An5</strain>
    </source>
</reference>
<organism evidence="1 2">
    <name type="scientific">[Collinsella] massiliensis</name>
    <dbReference type="NCBI Taxonomy" id="1232426"/>
    <lineage>
        <taxon>Bacteria</taxon>
        <taxon>Bacillati</taxon>
        <taxon>Actinomycetota</taxon>
        <taxon>Coriobacteriia</taxon>
        <taxon>Coriobacteriales</taxon>
        <taxon>Coriobacteriaceae</taxon>
        <taxon>Enorma</taxon>
    </lineage>
</organism>